<dbReference type="InterPro" id="IPR027791">
    <property type="entry name" value="Galactosyl_T_C"/>
</dbReference>
<comment type="pathway">
    <text evidence="2">Protein modification; protein glycosylation.</text>
</comment>
<evidence type="ECO:0000259" key="12">
    <source>
        <dbReference type="Pfam" id="PF02709"/>
    </source>
</evidence>
<name>A0A813QYL8_9BILA</name>
<evidence type="ECO:0000256" key="9">
    <source>
        <dbReference type="ARBA" id="ARBA00023136"/>
    </source>
</evidence>
<dbReference type="Proteomes" id="UP000663845">
    <property type="component" value="Unassembled WGS sequence"/>
</dbReference>
<dbReference type="UniPathway" id="UPA00378"/>
<evidence type="ECO:0000256" key="10">
    <source>
        <dbReference type="ARBA" id="ARBA00023180"/>
    </source>
</evidence>
<dbReference type="PANTHER" id="PTHR19300:SF57">
    <property type="entry name" value="BETA-1,4-N-ACETYLGALACTOSAMINYLTRANSFERASE"/>
    <property type="match status" value="1"/>
</dbReference>
<protein>
    <submittedName>
        <fullName evidence="14">Uncharacterized protein</fullName>
    </submittedName>
</protein>
<feature type="domain" description="Galactosyltransferase N-terminal" evidence="13">
    <location>
        <begin position="153"/>
        <end position="263"/>
    </location>
</feature>
<keyword evidence="8 11" id="KW-1133">Transmembrane helix</keyword>
<sequence>MRKIYWRRNSLTPIIFLVLLICFITFITTFHINQESIISFIYHTPNNCDELARNSLLHQSTIPPYHLLIPYQEFAMRTSISCHSYKLDEPKKNPSKLHPRHSQYLRGKFPYIVPYSNITFNDIENFYTKILITKKNQSKILRTSFASNISFENIPYIYKNDMWHPVGVISAQRTAILIPLQGRDFNAKTFIFNIHAFARRQLLTYTILLIEQVHPLGHRFNKGRLFNAGVRYIQNQESLNITCLILHDVDLIPENDGNFYTCEPIHPKHTTIRVQQVGSKRGYTRYYEFLIGGVLLLTMDLYKKVNGFSNLYWGWGGEDDDLSLRFIQRRICVVRPSDGLAIYAALPHPRGQRNNARFNLLTWSTVRLDTDGFAQIDPMIRFVEIRKRSTVTHIKLDVNANEDLYKAPSMEEYQSLTDQTDEHITTTRKTIITKKKCINNYLVQLYHVNDDLSSIESTLNEKVNEVDNLLPKVKHDHKSNKDEITGAMNFLEKVIAEHQQQMKRICVVRPSDGLAIYAALPHPRGQRNNARFNLLTWSTVRLDTDGFAQIDPMIRFVEIRKRSTVTHIKLDVNANEDLYKAPSMEEYQSLTDQTDEHITTTRKTIITKKNVNNDLSSIESTLNEKVNEVDNLLPKKTLEILLSSNNQIKLLRATQGFFSYINRLLNGLKITTKNEYSVEGINKLGDLRSNIIKCGKVVEPPKRTTFHNSQLEKLIPDNQTPQKWDVEYRIPS</sequence>
<evidence type="ECO:0000256" key="11">
    <source>
        <dbReference type="SAM" id="Phobius"/>
    </source>
</evidence>
<dbReference type="GO" id="GO:0005794">
    <property type="term" value="C:Golgi apparatus"/>
    <property type="evidence" value="ECO:0007669"/>
    <property type="project" value="TreeGrafter"/>
</dbReference>
<dbReference type="InterPro" id="IPR027995">
    <property type="entry name" value="Galactosyl_T_N"/>
</dbReference>
<evidence type="ECO:0000256" key="2">
    <source>
        <dbReference type="ARBA" id="ARBA00004922"/>
    </source>
</evidence>
<organism evidence="14 15">
    <name type="scientific">Adineta steineri</name>
    <dbReference type="NCBI Taxonomy" id="433720"/>
    <lineage>
        <taxon>Eukaryota</taxon>
        <taxon>Metazoa</taxon>
        <taxon>Spiralia</taxon>
        <taxon>Gnathifera</taxon>
        <taxon>Rotifera</taxon>
        <taxon>Eurotatoria</taxon>
        <taxon>Bdelloidea</taxon>
        <taxon>Adinetida</taxon>
        <taxon>Adinetidae</taxon>
        <taxon>Adineta</taxon>
    </lineage>
</organism>
<comment type="subcellular location">
    <subcellularLocation>
        <location evidence="1">Membrane</location>
        <topology evidence="1">Single-pass type II membrane protein</topology>
    </subcellularLocation>
</comment>
<evidence type="ECO:0000256" key="3">
    <source>
        <dbReference type="ARBA" id="ARBA00005735"/>
    </source>
</evidence>
<evidence type="ECO:0000256" key="8">
    <source>
        <dbReference type="ARBA" id="ARBA00022989"/>
    </source>
</evidence>
<dbReference type="AlphaFoldDB" id="A0A813QYL8"/>
<evidence type="ECO:0000256" key="6">
    <source>
        <dbReference type="ARBA" id="ARBA00022692"/>
    </source>
</evidence>
<dbReference type="PRINTS" id="PR02050">
    <property type="entry name" value="B14GALTRFASE"/>
</dbReference>
<evidence type="ECO:0000313" key="14">
    <source>
        <dbReference type="EMBL" id="CAF0772909.1"/>
    </source>
</evidence>
<keyword evidence="10" id="KW-0325">Glycoprotein</keyword>
<evidence type="ECO:0000256" key="7">
    <source>
        <dbReference type="ARBA" id="ARBA00022968"/>
    </source>
</evidence>
<feature type="domain" description="Galactosyltransferase C-terminal" evidence="12">
    <location>
        <begin position="279"/>
        <end position="348"/>
    </location>
</feature>
<dbReference type="GO" id="GO:0008378">
    <property type="term" value="F:galactosyltransferase activity"/>
    <property type="evidence" value="ECO:0007669"/>
    <property type="project" value="TreeGrafter"/>
</dbReference>
<evidence type="ECO:0000259" key="13">
    <source>
        <dbReference type="Pfam" id="PF13733"/>
    </source>
</evidence>
<gene>
    <name evidence="14" type="ORF">JYZ213_LOCUS3722</name>
</gene>
<evidence type="ECO:0000256" key="1">
    <source>
        <dbReference type="ARBA" id="ARBA00004606"/>
    </source>
</evidence>
<evidence type="ECO:0000313" key="15">
    <source>
        <dbReference type="Proteomes" id="UP000663845"/>
    </source>
</evidence>
<keyword evidence="6 11" id="KW-0812">Transmembrane</keyword>
<evidence type="ECO:0000256" key="5">
    <source>
        <dbReference type="ARBA" id="ARBA00022679"/>
    </source>
</evidence>
<accession>A0A813QYL8</accession>
<dbReference type="SUPFAM" id="SSF53448">
    <property type="entry name" value="Nucleotide-diphospho-sugar transferases"/>
    <property type="match status" value="1"/>
</dbReference>
<dbReference type="EMBL" id="CAJNOG010000020">
    <property type="protein sequence ID" value="CAF0772909.1"/>
    <property type="molecule type" value="Genomic_DNA"/>
</dbReference>
<dbReference type="Pfam" id="PF13733">
    <property type="entry name" value="Glyco_transf_7N"/>
    <property type="match status" value="1"/>
</dbReference>
<comment type="similarity">
    <text evidence="3">Belongs to the glycosyltransferase 7 family.</text>
</comment>
<evidence type="ECO:0000256" key="4">
    <source>
        <dbReference type="ARBA" id="ARBA00022676"/>
    </source>
</evidence>
<comment type="caution">
    <text evidence="14">The sequence shown here is derived from an EMBL/GenBank/DDBJ whole genome shotgun (WGS) entry which is preliminary data.</text>
</comment>
<dbReference type="InterPro" id="IPR003859">
    <property type="entry name" value="Galactosyl_T"/>
</dbReference>
<dbReference type="GO" id="GO:0016020">
    <property type="term" value="C:membrane"/>
    <property type="evidence" value="ECO:0007669"/>
    <property type="project" value="UniProtKB-SubCell"/>
</dbReference>
<keyword evidence="9 11" id="KW-0472">Membrane</keyword>
<keyword evidence="7" id="KW-0735">Signal-anchor</keyword>
<reference evidence="14" key="1">
    <citation type="submission" date="2021-02" db="EMBL/GenBank/DDBJ databases">
        <authorList>
            <person name="Nowell W R."/>
        </authorList>
    </citation>
    <scope>NUCLEOTIDE SEQUENCE</scope>
</reference>
<keyword evidence="4" id="KW-0328">Glycosyltransferase</keyword>
<dbReference type="Pfam" id="PF02709">
    <property type="entry name" value="Glyco_transf_7C"/>
    <property type="match status" value="1"/>
</dbReference>
<dbReference type="Gene3D" id="3.90.550.10">
    <property type="entry name" value="Spore Coat Polysaccharide Biosynthesis Protein SpsA, Chain A"/>
    <property type="match status" value="1"/>
</dbReference>
<proteinExistence type="inferred from homology"/>
<keyword evidence="5" id="KW-0808">Transferase</keyword>
<dbReference type="PANTHER" id="PTHR19300">
    <property type="entry name" value="BETA-1,4-GALACTOSYLTRANSFERASE"/>
    <property type="match status" value="1"/>
</dbReference>
<dbReference type="GO" id="GO:0005975">
    <property type="term" value="P:carbohydrate metabolic process"/>
    <property type="evidence" value="ECO:0007669"/>
    <property type="project" value="InterPro"/>
</dbReference>
<dbReference type="InterPro" id="IPR029044">
    <property type="entry name" value="Nucleotide-diphossugar_trans"/>
</dbReference>
<feature type="transmembrane region" description="Helical" evidence="11">
    <location>
        <begin position="12"/>
        <end position="32"/>
    </location>
</feature>